<evidence type="ECO:0000313" key="8">
    <source>
        <dbReference type="Proteomes" id="UP000236723"/>
    </source>
</evidence>
<evidence type="ECO:0000256" key="4">
    <source>
        <dbReference type="ARBA" id="ARBA00023136"/>
    </source>
</evidence>
<dbReference type="GO" id="GO:0140359">
    <property type="term" value="F:ABC-type transporter activity"/>
    <property type="evidence" value="ECO:0007669"/>
    <property type="project" value="InterPro"/>
</dbReference>
<dbReference type="InterPro" id="IPR013525">
    <property type="entry name" value="ABC2_TM"/>
</dbReference>
<evidence type="ECO:0000256" key="3">
    <source>
        <dbReference type="ARBA" id="ARBA00022989"/>
    </source>
</evidence>
<dbReference type="OrthoDB" id="9786643at2"/>
<feature type="transmembrane region" description="Helical" evidence="5">
    <location>
        <begin position="180"/>
        <end position="203"/>
    </location>
</feature>
<comment type="subcellular location">
    <subcellularLocation>
        <location evidence="1">Membrane</location>
        <topology evidence="1">Multi-pass membrane protein</topology>
    </subcellularLocation>
</comment>
<dbReference type="GO" id="GO:0016020">
    <property type="term" value="C:membrane"/>
    <property type="evidence" value="ECO:0007669"/>
    <property type="project" value="UniProtKB-SubCell"/>
</dbReference>
<feature type="transmembrane region" description="Helical" evidence="5">
    <location>
        <begin position="106"/>
        <end position="127"/>
    </location>
</feature>
<proteinExistence type="predicted"/>
<evidence type="ECO:0000256" key="1">
    <source>
        <dbReference type="ARBA" id="ARBA00004141"/>
    </source>
</evidence>
<dbReference type="PANTHER" id="PTHR43229">
    <property type="entry name" value="NODULATION PROTEIN J"/>
    <property type="match status" value="1"/>
</dbReference>
<feature type="transmembrane region" description="Helical" evidence="5">
    <location>
        <begin position="66"/>
        <end position="85"/>
    </location>
</feature>
<keyword evidence="8" id="KW-1185">Reference proteome</keyword>
<reference evidence="8" key="1">
    <citation type="submission" date="2016-10" db="EMBL/GenBank/DDBJ databases">
        <authorList>
            <person name="Varghese N."/>
            <person name="Submissions S."/>
        </authorList>
    </citation>
    <scope>NUCLEOTIDE SEQUENCE [LARGE SCALE GENOMIC DNA]</scope>
    <source>
        <strain evidence="8">DSM 43163</strain>
    </source>
</reference>
<feature type="transmembrane region" description="Helical" evidence="5">
    <location>
        <begin position="147"/>
        <end position="168"/>
    </location>
</feature>
<dbReference type="AlphaFoldDB" id="A0A1H5Z2D3"/>
<name>A0A1H5Z2D3_9ACTN</name>
<accession>A0A1H5Z2D3</accession>
<feature type="transmembrane region" description="Helical" evidence="5">
    <location>
        <begin position="240"/>
        <end position="261"/>
    </location>
</feature>
<evidence type="ECO:0000256" key="5">
    <source>
        <dbReference type="SAM" id="Phobius"/>
    </source>
</evidence>
<sequence>MTGHRAHAVRVGVARGWTEFRLGLKNPQDLGFYLFVAAGVLLYLFWNRDDEVAGTSLPVPSAALPGILAMLVAFGAVTGPAYALAVEREDGTLLRARAVPHGVTGYVAGQVLLQTMQVFPMFAVILGPSLLLFDGVAPRGAAGWLTVLWATALGLAAMMPVGIVIGSLASGPQRVGTWGLLPVLALAGVSGVLLPMDALWGWVRAVAQLFPVYWVGLGMRSAFLPDAAAVLEIGGSWRTWQAVCVPVAWAVAGMVVAPVVLRRAARRACGSRMAADRESAARSVR</sequence>
<keyword evidence="3 5" id="KW-1133">Transmembrane helix</keyword>
<organism evidence="7 8">
    <name type="scientific">Thermomonospora echinospora</name>
    <dbReference type="NCBI Taxonomy" id="1992"/>
    <lineage>
        <taxon>Bacteria</taxon>
        <taxon>Bacillati</taxon>
        <taxon>Actinomycetota</taxon>
        <taxon>Actinomycetes</taxon>
        <taxon>Streptosporangiales</taxon>
        <taxon>Thermomonosporaceae</taxon>
        <taxon>Thermomonospora</taxon>
    </lineage>
</organism>
<keyword evidence="2 5" id="KW-0812">Transmembrane</keyword>
<evidence type="ECO:0000256" key="2">
    <source>
        <dbReference type="ARBA" id="ARBA00022692"/>
    </source>
</evidence>
<dbReference type="Pfam" id="PF01061">
    <property type="entry name" value="ABC2_membrane"/>
    <property type="match status" value="1"/>
</dbReference>
<dbReference type="InterPro" id="IPR051784">
    <property type="entry name" value="Nod_factor_ABC_transporter"/>
</dbReference>
<keyword evidence="4 5" id="KW-0472">Membrane</keyword>
<evidence type="ECO:0000313" key="7">
    <source>
        <dbReference type="EMBL" id="SEG30354.1"/>
    </source>
</evidence>
<evidence type="ECO:0000259" key="6">
    <source>
        <dbReference type="Pfam" id="PF01061"/>
    </source>
</evidence>
<protein>
    <submittedName>
        <fullName evidence="7">ABC-2 type transport system permease protein</fullName>
    </submittedName>
</protein>
<gene>
    <name evidence="7" type="ORF">SAMN04489712_104305</name>
</gene>
<feature type="transmembrane region" description="Helical" evidence="5">
    <location>
        <begin position="30"/>
        <end position="46"/>
    </location>
</feature>
<dbReference type="Proteomes" id="UP000236723">
    <property type="component" value="Unassembled WGS sequence"/>
</dbReference>
<dbReference type="EMBL" id="FNVO01000004">
    <property type="protein sequence ID" value="SEG30354.1"/>
    <property type="molecule type" value="Genomic_DNA"/>
</dbReference>
<dbReference type="RefSeq" id="WP_103937744.1">
    <property type="nucleotide sequence ID" value="NZ_FNVO01000004.1"/>
</dbReference>
<feature type="domain" description="ABC-2 type transporter transmembrane" evidence="6">
    <location>
        <begin position="36"/>
        <end position="223"/>
    </location>
</feature>
<dbReference type="PANTHER" id="PTHR43229:SF6">
    <property type="entry name" value="ABC-TYPE MULTIDRUG TRANSPORT SYSTEM, PERMEASE COMPONENT"/>
    <property type="match status" value="1"/>
</dbReference>